<dbReference type="AlphaFoldDB" id="A0AA35WH07"/>
<evidence type="ECO:0000259" key="6">
    <source>
        <dbReference type="PROSITE" id="PS51387"/>
    </source>
</evidence>
<dbReference type="InterPro" id="IPR006094">
    <property type="entry name" value="Oxid_FAD_bind_N"/>
</dbReference>
<dbReference type="Pfam" id="PF01565">
    <property type="entry name" value="FAD_binding_4"/>
    <property type="match status" value="1"/>
</dbReference>
<feature type="domain" description="FAD-binding PCMH-type" evidence="6">
    <location>
        <begin position="25"/>
        <end position="203"/>
    </location>
</feature>
<dbReference type="InterPro" id="IPR051914">
    <property type="entry name" value="FAD-linked_OxidoTrans_Type4"/>
</dbReference>
<keyword evidence="4" id="KW-0274">FAD</keyword>
<dbReference type="Pfam" id="PF02913">
    <property type="entry name" value="FAD-oxidase_C"/>
    <property type="match status" value="1"/>
</dbReference>
<dbReference type="InterPro" id="IPR016166">
    <property type="entry name" value="FAD-bd_PCMH"/>
</dbReference>
<accession>A0AA35WH07</accession>
<dbReference type="InterPro" id="IPR036318">
    <property type="entry name" value="FAD-bd_PCMH-like_sf"/>
</dbReference>
<organism evidence="7 8">
    <name type="scientific">Geodia barretti</name>
    <name type="common">Barrett's horny sponge</name>
    <dbReference type="NCBI Taxonomy" id="519541"/>
    <lineage>
        <taxon>Eukaryota</taxon>
        <taxon>Metazoa</taxon>
        <taxon>Porifera</taxon>
        <taxon>Demospongiae</taxon>
        <taxon>Heteroscleromorpha</taxon>
        <taxon>Tetractinellida</taxon>
        <taxon>Astrophorina</taxon>
        <taxon>Geodiidae</taxon>
        <taxon>Geodia</taxon>
    </lineage>
</organism>
<evidence type="ECO:0000256" key="3">
    <source>
        <dbReference type="ARBA" id="ARBA00022630"/>
    </source>
</evidence>
<keyword evidence="5" id="KW-0560">Oxidoreductase</keyword>
<dbReference type="InterPro" id="IPR016169">
    <property type="entry name" value="FAD-bd_PCMH_sub2"/>
</dbReference>
<dbReference type="Gene3D" id="3.30.465.10">
    <property type="match status" value="1"/>
</dbReference>
<dbReference type="EMBL" id="CASHTH010001863">
    <property type="protein sequence ID" value="CAI8021053.1"/>
    <property type="molecule type" value="Genomic_DNA"/>
</dbReference>
<gene>
    <name evidence="7" type="ORF">GBAR_LOCUS12527</name>
</gene>
<comment type="cofactor">
    <cofactor evidence="1">
        <name>FAD</name>
        <dbReference type="ChEBI" id="CHEBI:57692"/>
    </cofactor>
</comment>
<evidence type="ECO:0000256" key="5">
    <source>
        <dbReference type="ARBA" id="ARBA00023002"/>
    </source>
</evidence>
<evidence type="ECO:0000256" key="2">
    <source>
        <dbReference type="ARBA" id="ARBA00008000"/>
    </source>
</evidence>
<comment type="similarity">
    <text evidence="2">Belongs to the FAD-binding oxidoreductase/transferase type 4 family.</text>
</comment>
<dbReference type="SUPFAM" id="SSF56176">
    <property type="entry name" value="FAD-binding/transporter-associated domain-like"/>
    <property type="match status" value="1"/>
</dbReference>
<dbReference type="GO" id="GO:0071949">
    <property type="term" value="F:FAD binding"/>
    <property type="evidence" value="ECO:0007669"/>
    <property type="project" value="InterPro"/>
</dbReference>
<dbReference type="InterPro" id="IPR016171">
    <property type="entry name" value="Vanillyl_alc_oxidase_C-sub2"/>
</dbReference>
<evidence type="ECO:0000313" key="8">
    <source>
        <dbReference type="Proteomes" id="UP001174909"/>
    </source>
</evidence>
<dbReference type="PROSITE" id="PS51387">
    <property type="entry name" value="FAD_PCMH"/>
    <property type="match status" value="1"/>
</dbReference>
<dbReference type="Gene3D" id="1.10.45.10">
    <property type="entry name" value="Vanillyl-alcohol Oxidase, Chain A, domain 4"/>
    <property type="match status" value="1"/>
</dbReference>
<dbReference type="PANTHER" id="PTHR42934:SF1">
    <property type="entry name" value="GLYCOLATE OXIDASE SUBUNIT GLCD"/>
    <property type="match status" value="1"/>
</dbReference>
<dbReference type="Proteomes" id="UP001174909">
    <property type="component" value="Unassembled WGS sequence"/>
</dbReference>
<proteinExistence type="inferred from homology"/>
<reference evidence="7" key="1">
    <citation type="submission" date="2023-03" db="EMBL/GenBank/DDBJ databases">
        <authorList>
            <person name="Steffen K."/>
            <person name="Cardenas P."/>
        </authorList>
    </citation>
    <scope>NUCLEOTIDE SEQUENCE</scope>
</reference>
<dbReference type="InterPro" id="IPR016164">
    <property type="entry name" value="FAD-linked_Oxase-like_C"/>
</dbReference>
<evidence type="ECO:0000313" key="7">
    <source>
        <dbReference type="EMBL" id="CAI8021053.1"/>
    </source>
</evidence>
<dbReference type="PANTHER" id="PTHR42934">
    <property type="entry name" value="GLYCOLATE OXIDASE SUBUNIT GLCD"/>
    <property type="match status" value="1"/>
</dbReference>
<feature type="non-terminal residue" evidence="7">
    <location>
        <position position="1"/>
    </location>
</feature>
<dbReference type="Gene3D" id="3.30.70.2740">
    <property type="match status" value="1"/>
</dbReference>
<dbReference type="SUPFAM" id="SSF55103">
    <property type="entry name" value="FAD-linked oxidases, C-terminal domain"/>
    <property type="match status" value="1"/>
</dbReference>
<sequence>AVVGGDYVIDHPEDLLVYEYDGSVDRSMPRAVVLPANTEQASQVISLAYAAGVAVVGRGSATGLSGGAITPPDGLQIAFPRMNRILNVDTANRTALVEPGVINLDLDIHVRKFGMRYAPDPSSQRACSLGGNIAENAGGPHCLAYGTTTNHVIGMEVILEDGQVVELGGMARETVGYDLRGAFVGSEGTFGIATKILVRLLPVPESCQQIVGHGIIPAALEMIDALSIKAVQNVTDAGYPNDAGAVLLIELEGLHEEVEELSLEVESALWDTGAADVRIAEADDERERLWVGRKTAFGAFGTIAPNYYLVDGVVPRTRLTQMLRKVTSVSERYGITIANVFHAGDGNLHPCMLFDARDPGVMENAMAAAAELMQECAALGGTLSGEHGIGLEKKEFMPLVYTDEDMAAMQRTRNAFAPENRLNPGKIFPDGSYYHPSPHPASHTAGLYA</sequence>
<name>A0AA35WH07_GEOBA</name>
<keyword evidence="8" id="KW-1185">Reference proteome</keyword>
<evidence type="ECO:0000256" key="1">
    <source>
        <dbReference type="ARBA" id="ARBA00001974"/>
    </source>
</evidence>
<dbReference type="GO" id="GO:0016491">
    <property type="term" value="F:oxidoreductase activity"/>
    <property type="evidence" value="ECO:0007669"/>
    <property type="project" value="UniProtKB-KW"/>
</dbReference>
<comment type="caution">
    <text evidence="7">The sequence shown here is derived from an EMBL/GenBank/DDBJ whole genome shotgun (WGS) entry which is preliminary data.</text>
</comment>
<dbReference type="InterPro" id="IPR004113">
    <property type="entry name" value="FAD-bd_oxidored_4_C"/>
</dbReference>
<protein>
    <submittedName>
        <fullName evidence="7">Glycolate oxidase subunit GlcD</fullName>
    </submittedName>
</protein>
<evidence type="ECO:0000256" key="4">
    <source>
        <dbReference type="ARBA" id="ARBA00022827"/>
    </source>
</evidence>
<keyword evidence="3" id="KW-0285">Flavoprotein</keyword>